<feature type="transmembrane region" description="Helical" evidence="1">
    <location>
        <begin position="42"/>
        <end position="63"/>
    </location>
</feature>
<reference evidence="2" key="5">
    <citation type="journal article" date="2021" name="G3 (Bethesda)">
        <title>Aegilops tauschii genome assembly Aet v5.0 features greater sequence contiguity and improved annotation.</title>
        <authorList>
            <person name="Wang L."/>
            <person name="Zhu T."/>
            <person name="Rodriguez J.C."/>
            <person name="Deal K.R."/>
            <person name="Dubcovsky J."/>
            <person name="McGuire P.E."/>
            <person name="Lux T."/>
            <person name="Spannagl M."/>
            <person name="Mayer K.F.X."/>
            <person name="Baldrich P."/>
            <person name="Meyers B.C."/>
            <person name="Huo N."/>
            <person name="Gu Y.Q."/>
            <person name="Zhou H."/>
            <person name="Devos K.M."/>
            <person name="Bennetzen J.L."/>
            <person name="Unver T."/>
            <person name="Budak H."/>
            <person name="Gulick P.J."/>
            <person name="Galiba G."/>
            <person name="Kalapos B."/>
            <person name="Nelson D.R."/>
            <person name="Li P."/>
            <person name="You F.M."/>
            <person name="Luo M.C."/>
            <person name="Dvorak J."/>
        </authorList>
    </citation>
    <scope>NUCLEOTIDE SEQUENCE [LARGE SCALE GENOMIC DNA]</scope>
    <source>
        <strain evidence="2">cv. AL8/78</strain>
    </source>
</reference>
<name>A0A453AJU8_AEGTS</name>
<reference evidence="2" key="4">
    <citation type="submission" date="2019-03" db="UniProtKB">
        <authorList>
            <consortium name="EnsemblPlants"/>
        </authorList>
    </citation>
    <scope>IDENTIFICATION</scope>
</reference>
<evidence type="ECO:0000313" key="3">
    <source>
        <dbReference type="Proteomes" id="UP000015105"/>
    </source>
</evidence>
<evidence type="ECO:0000256" key="1">
    <source>
        <dbReference type="SAM" id="Phobius"/>
    </source>
</evidence>
<keyword evidence="1" id="KW-0472">Membrane</keyword>
<reference evidence="3" key="1">
    <citation type="journal article" date="2014" name="Science">
        <title>Ancient hybridizations among the ancestral genomes of bread wheat.</title>
        <authorList>
            <consortium name="International Wheat Genome Sequencing Consortium,"/>
            <person name="Marcussen T."/>
            <person name="Sandve S.R."/>
            <person name="Heier L."/>
            <person name="Spannagl M."/>
            <person name="Pfeifer M."/>
            <person name="Jakobsen K.S."/>
            <person name="Wulff B.B."/>
            <person name="Steuernagel B."/>
            <person name="Mayer K.F."/>
            <person name="Olsen O.A."/>
        </authorList>
    </citation>
    <scope>NUCLEOTIDE SEQUENCE [LARGE SCALE GENOMIC DNA]</scope>
    <source>
        <strain evidence="3">cv. AL8/78</strain>
    </source>
</reference>
<evidence type="ECO:0000313" key="2">
    <source>
        <dbReference type="EnsemblPlants" id="AET2Gv20163800.7"/>
    </source>
</evidence>
<protein>
    <submittedName>
        <fullName evidence="2">Uncharacterized protein</fullName>
    </submittedName>
</protein>
<keyword evidence="1" id="KW-0812">Transmembrane</keyword>
<sequence>MLFPIMNLWFAFGPCYPILLKILNLCRCLCKLYCSQSDHIHLLRSILGLLCIYLFISTAILCFKSQ</sequence>
<reference evidence="2" key="3">
    <citation type="journal article" date="2017" name="Nature">
        <title>Genome sequence of the progenitor of the wheat D genome Aegilops tauschii.</title>
        <authorList>
            <person name="Luo M.C."/>
            <person name="Gu Y.Q."/>
            <person name="Puiu D."/>
            <person name="Wang H."/>
            <person name="Twardziok S.O."/>
            <person name="Deal K.R."/>
            <person name="Huo N."/>
            <person name="Zhu T."/>
            <person name="Wang L."/>
            <person name="Wang Y."/>
            <person name="McGuire P.E."/>
            <person name="Liu S."/>
            <person name="Long H."/>
            <person name="Ramasamy R.K."/>
            <person name="Rodriguez J.C."/>
            <person name="Van S.L."/>
            <person name="Yuan L."/>
            <person name="Wang Z."/>
            <person name="Xia Z."/>
            <person name="Xiao L."/>
            <person name="Anderson O.D."/>
            <person name="Ouyang S."/>
            <person name="Liang Y."/>
            <person name="Zimin A.V."/>
            <person name="Pertea G."/>
            <person name="Qi P."/>
            <person name="Bennetzen J.L."/>
            <person name="Dai X."/>
            <person name="Dawson M.W."/>
            <person name="Muller H.G."/>
            <person name="Kugler K."/>
            <person name="Rivarola-Duarte L."/>
            <person name="Spannagl M."/>
            <person name="Mayer K.F.X."/>
            <person name="Lu F.H."/>
            <person name="Bevan M.W."/>
            <person name="Leroy P."/>
            <person name="Li P."/>
            <person name="You F.M."/>
            <person name="Sun Q."/>
            <person name="Liu Z."/>
            <person name="Lyons E."/>
            <person name="Wicker T."/>
            <person name="Salzberg S.L."/>
            <person name="Devos K.M."/>
            <person name="Dvorak J."/>
        </authorList>
    </citation>
    <scope>NUCLEOTIDE SEQUENCE [LARGE SCALE GENOMIC DNA]</scope>
    <source>
        <strain evidence="2">cv. AL8/78</strain>
    </source>
</reference>
<dbReference type="EnsemblPlants" id="AET2Gv20163800.7">
    <property type="protein sequence ID" value="AET2Gv20163800.7"/>
    <property type="gene ID" value="AET2Gv20163800"/>
</dbReference>
<dbReference type="Proteomes" id="UP000015105">
    <property type="component" value="Chromosome 2D"/>
</dbReference>
<accession>A0A453AJU8</accession>
<dbReference type="Gramene" id="AET2Gv20163800.7">
    <property type="protein sequence ID" value="AET2Gv20163800.7"/>
    <property type="gene ID" value="AET2Gv20163800"/>
</dbReference>
<dbReference type="AlphaFoldDB" id="A0A453AJU8"/>
<keyword evidence="3" id="KW-1185">Reference proteome</keyword>
<keyword evidence="1" id="KW-1133">Transmembrane helix</keyword>
<organism evidence="2 3">
    <name type="scientific">Aegilops tauschii subsp. strangulata</name>
    <name type="common">Goatgrass</name>
    <dbReference type="NCBI Taxonomy" id="200361"/>
    <lineage>
        <taxon>Eukaryota</taxon>
        <taxon>Viridiplantae</taxon>
        <taxon>Streptophyta</taxon>
        <taxon>Embryophyta</taxon>
        <taxon>Tracheophyta</taxon>
        <taxon>Spermatophyta</taxon>
        <taxon>Magnoliopsida</taxon>
        <taxon>Liliopsida</taxon>
        <taxon>Poales</taxon>
        <taxon>Poaceae</taxon>
        <taxon>BOP clade</taxon>
        <taxon>Pooideae</taxon>
        <taxon>Triticodae</taxon>
        <taxon>Triticeae</taxon>
        <taxon>Triticinae</taxon>
        <taxon>Aegilops</taxon>
    </lineage>
</organism>
<reference evidence="3" key="2">
    <citation type="journal article" date="2017" name="Nat. Plants">
        <title>The Aegilops tauschii genome reveals multiple impacts of transposons.</title>
        <authorList>
            <person name="Zhao G."/>
            <person name="Zou C."/>
            <person name="Li K."/>
            <person name="Wang K."/>
            <person name="Li T."/>
            <person name="Gao L."/>
            <person name="Zhang X."/>
            <person name="Wang H."/>
            <person name="Yang Z."/>
            <person name="Liu X."/>
            <person name="Jiang W."/>
            <person name="Mao L."/>
            <person name="Kong X."/>
            <person name="Jiao Y."/>
            <person name="Jia J."/>
        </authorList>
    </citation>
    <scope>NUCLEOTIDE SEQUENCE [LARGE SCALE GENOMIC DNA]</scope>
    <source>
        <strain evidence="3">cv. AL8/78</strain>
    </source>
</reference>
<proteinExistence type="predicted"/>